<dbReference type="GO" id="GO:0045259">
    <property type="term" value="C:proton-transporting ATP synthase complex"/>
    <property type="evidence" value="ECO:0007669"/>
    <property type="project" value="UniProtKB-UniRule"/>
</dbReference>
<evidence type="ECO:0000256" key="3">
    <source>
        <dbReference type="ARBA" id="ARBA00022448"/>
    </source>
</evidence>
<evidence type="ECO:0000256" key="5">
    <source>
        <dbReference type="ARBA" id="ARBA00022781"/>
    </source>
</evidence>
<protein>
    <recommendedName>
        <fullName evidence="14 15">ATP synthase F(0) complex subunit e, mitochondrial</fullName>
    </recommendedName>
</protein>
<evidence type="ECO:0000256" key="15">
    <source>
        <dbReference type="RuleBase" id="RU367005"/>
    </source>
</evidence>
<dbReference type="PANTHER" id="PTHR12427">
    <property type="entry name" value="ATP SYNTHASE E CHAIN, MITOCHONDRIAL"/>
    <property type="match status" value="1"/>
</dbReference>
<dbReference type="GO" id="GO:0015078">
    <property type="term" value="F:proton transmembrane transporter activity"/>
    <property type="evidence" value="ECO:0007669"/>
    <property type="project" value="InterPro"/>
</dbReference>
<comment type="function">
    <text evidence="12 15">Subunit e, of the mitochondrial membrane ATP synthase complex (F(1)F(0) ATP synthase or Complex V) that produces ATP from ADP in the presence of a proton gradient across the membrane which is generated by electron transport complexes of the respiratory chain. ATP synthase complex consist of a soluble F(1) head domain - the catalytic core - and a membrane F(1) domain - the membrane proton channel. These two domains are linked by a central stalk rotating inside the F(1) region and a stationary peripheral stalk. During catalysis, ATP synthesis in the catalytic domain of F(1) is coupled via a rotary mechanism of the central stalk subunits to proton translocation. In vivo, can only synthesize ATP although its ATP hydrolase activity can be activated artificially in vitro. Part of the complex F(0) domain.</text>
</comment>
<evidence type="ECO:0000256" key="8">
    <source>
        <dbReference type="ARBA" id="ARBA00023065"/>
    </source>
</evidence>
<keyword evidence="3 15" id="KW-0813">Transport</keyword>
<evidence type="ECO:0000256" key="10">
    <source>
        <dbReference type="ARBA" id="ARBA00023136"/>
    </source>
</evidence>
<keyword evidence="10" id="KW-0472">Membrane</keyword>
<reference evidence="16" key="1">
    <citation type="submission" date="2023-10" db="EMBL/GenBank/DDBJ databases">
        <title>Genome assemblies of two species of porcelain crab, Petrolisthes cinctipes and Petrolisthes manimaculis (Anomura: Porcellanidae).</title>
        <authorList>
            <person name="Angst P."/>
        </authorList>
    </citation>
    <scope>NUCLEOTIDE SEQUENCE</scope>
    <source>
        <strain evidence="16">PB745_01</strain>
        <tissue evidence="16">Gill</tissue>
    </source>
</reference>
<evidence type="ECO:0000313" key="16">
    <source>
        <dbReference type="EMBL" id="KAK3860844.1"/>
    </source>
</evidence>
<dbReference type="Proteomes" id="UP001286313">
    <property type="component" value="Unassembled WGS sequence"/>
</dbReference>
<gene>
    <name evidence="16" type="ORF">Pcinc_033133</name>
</gene>
<dbReference type="Pfam" id="PF05680">
    <property type="entry name" value="ATP-synt_E"/>
    <property type="match status" value="1"/>
</dbReference>
<evidence type="ECO:0000256" key="9">
    <source>
        <dbReference type="ARBA" id="ARBA00023128"/>
    </source>
</evidence>
<organism evidence="16 17">
    <name type="scientific">Petrolisthes cinctipes</name>
    <name type="common">Flat porcelain crab</name>
    <dbReference type="NCBI Taxonomy" id="88211"/>
    <lineage>
        <taxon>Eukaryota</taxon>
        <taxon>Metazoa</taxon>
        <taxon>Ecdysozoa</taxon>
        <taxon>Arthropoda</taxon>
        <taxon>Crustacea</taxon>
        <taxon>Multicrustacea</taxon>
        <taxon>Malacostraca</taxon>
        <taxon>Eumalacostraca</taxon>
        <taxon>Eucarida</taxon>
        <taxon>Decapoda</taxon>
        <taxon>Pleocyemata</taxon>
        <taxon>Anomura</taxon>
        <taxon>Galatheoidea</taxon>
        <taxon>Porcellanidae</taxon>
        <taxon>Petrolisthes</taxon>
    </lineage>
</organism>
<evidence type="ECO:0000256" key="11">
    <source>
        <dbReference type="ARBA" id="ARBA00023310"/>
    </source>
</evidence>
<dbReference type="PANTHER" id="PTHR12427:SF1">
    <property type="entry name" value="ATP SYNTHASE SUBUNIT E, MITOCHONDRIAL"/>
    <property type="match status" value="1"/>
</dbReference>
<sequence>MASLGAPVRVSPLIKFGRWAALLTGIVYGSSHFKTLQARENIIREEEGKKAVIRNEQLAIEKQKLNREGMIYLAQQANVKVPPNF</sequence>
<keyword evidence="6 15" id="KW-0999">Mitochondrion inner membrane</keyword>
<evidence type="ECO:0000256" key="14">
    <source>
        <dbReference type="ARBA" id="ARBA00074682"/>
    </source>
</evidence>
<keyword evidence="8 15" id="KW-0406">Ion transport</keyword>
<accession>A0AAE1K006</accession>
<comment type="subcellular location">
    <subcellularLocation>
        <location evidence="1 15">Mitochondrion inner membrane</location>
    </subcellularLocation>
</comment>
<comment type="caution">
    <text evidence="16">The sequence shown here is derived from an EMBL/GenBank/DDBJ whole genome shotgun (WGS) entry which is preliminary data.</text>
</comment>
<dbReference type="InterPro" id="IPR008386">
    <property type="entry name" value="ATP_synth_F0_esu_mt"/>
</dbReference>
<comment type="subunit">
    <text evidence="15">F-type ATPases have 2 components, CF(1) - the catalytic core - and CF(0) - the membrane proton channel. CF(1) and CF(0) have multiple subunits.</text>
</comment>
<evidence type="ECO:0000313" key="17">
    <source>
        <dbReference type="Proteomes" id="UP001286313"/>
    </source>
</evidence>
<dbReference type="EMBL" id="JAWQEG010004621">
    <property type="protein sequence ID" value="KAK3860844.1"/>
    <property type="molecule type" value="Genomic_DNA"/>
</dbReference>
<evidence type="ECO:0000256" key="4">
    <source>
        <dbReference type="ARBA" id="ARBA00022547"/>
    </source>
</evidence>
<evidence type="ECO:0000256" key="12">
    <source>
        <dbReference type="ARBA" id="ARBA00057306"/>
    </source>
</evidence>
<evidence type="ECO:0000256" key="13">
    <source>
        <dbReference type="ARBA" id="ARBA00064647"/>
    </source>
</evidence>
<keyword evidence="17" id="KW-1185">Reference proteome</keyword>
<dbReference type="GO" id="GO:0005743">
    <property type="term" value="C:mitochondrial inner membrane"/>
    <property type="evidence" value="ECO:0007669"/>
    <property type="project" value="UniProtKB-SubCell"/>
</dbReference>
<dbReference type="AlphaFoldDB" id="A0AAE1K006"/>
<keyword evidence="11 15" id="KW-0066">ATP synthesis</keyword>
<keyword evidence="4 15" id="KW-0138">CF(0)</keyword>
<keyword evidence="5 15" id="KW-0375">Hydrogen ion transport</keyword>
<comment type="similarity">
    <text evidence="2 15">Belongs to the ATPase e subunit family.</text>
</comment>
<evidence type="ECO:0000256" key="1">
    <source>
        <dbReference type="ARBA" id="ARBA00004273"/>
    </source>
</evidence>
<evidence type="ECO:0000256" key="6">
    <source>
        <dbReference type="ARBA" id="ARBA00022792"/>
    </source>
</evidence>
<evidence type="ECO:0000256" key="7">
    <source>
        <dbReference type="ARBA" id="ARBA00022990"/>
    </source>
</evidence>
<evidence type="ECO:0000256" key="2">
    <source>
        <dbReference type="ARBA" id="ARBA00007333"/>
    </source>
</evidence>
<name>A0AAE1K006_PETCI</name>
<proteinExistence type="inferred from homology"/>
<dbReference type="GO" id="GO:0015986">
    <property type="term" value="P:proton motive force-driven ATP synthesis"/>
    <property type="evidence" value="ECO:0007669"/>
    <property type="project" value="InterPro"/>
</dbReference>
<keyword evidence="9 15" id="KW-0496">Mitochondrion</keyword>
<keyword evidence="7" id="KW-0007">Acetylation</keyword>
<comment type="subunit">
    <text evidence="13">Component of the ATP synthase complex composed at least of ATP5F1A/subunit alpha, ATP5F1B/subunit beta, ATP5MC1/subunit c (homooctomer), MT-ATP6/subunit a, MT-ATP8/subunit 8, ATP5ME/subunit e, ATP5MF/subunit f, ATP5MG/subunit g, ATP5MK/subunit k, ATP5MJ/subunit j, ATP5F1C/subunit gamma, ATP5F1D/subunit delta, ATP5F1E/subunit epsilon, ATP5PF/subunit F6, ATP5PB/subunit b, ATP5PD/subunit d, ATP5PO/subunit OSCP. ATP synthase complex consists of a soluble F(1) head domain (subunits alpha(3) and beta(3)) - the catalytic core - and a membrane F(0) domain - the membrane proton channel (subunits c, a, 8, e, f, g, k and j). These two domains are linked by a central stalk (subunits gamma, delta, and epsilon) rotating inside the F1 region and a stationary peripheral stalk (subunits F6, b, d, and OSCP).</text>
</comment>